<dbReference type="Proteomes" id="UP000000763">
    <property type="component" value="Chromosome 8"/>
</dbReference>
<dbReference type="EMBL" id="AP005254">
    <property type="protein sequence ID" value="BAD10236.1"/>
    <property type="molecule type" value="Genomic_DNA"/>
</dbReference>
<reference evidence="2" key="2">
    <citation type="journal article" date="2008" name="Nucleic Acids Res.">
        <title>The rice annotation project database (RAP-DB): 2008 update.</title>
        <authorList>
            <consortium name="The rice annotation project (RAP)"/>
        </authorList>
    </citation>
    <scope>GENOME REANNOTATION</scope>
    <source>
        <strain evidence="2">cv. Nipponbare</strain>
    </source>
</reference>
<sequence length="65" mass="7451">MCTKCFLQITIIEICMRWPASSVADADAGERWTGKVRRESEGERDEKRKGKHYDAGRCVTFAFAH</sequence>
<evidence type="ECO:0000313" key="1">
    <source>
        <dbReference type="EMBL" id="BAD10236.1"/>
    </source>
</evidence>
<evidence type="ECO:0000313" key="2">
    <source>
        <dbReference type="Proteomes" id="UP000000763"/>
    </source>
</evidence>
<name>Q6Z3D5_ORYSJ</name>
<dbReference type="AlphaFoldDB" id="Q6Z3D5"/>
<gene>
    <name evidence="1" type="primary">OSJNBb0064I19.11</name>
</gene>
<protein>
    <submittedName>
        <fullName evidence="1">Uncharacterized protein</fullName>
    </submittedName>
</protein>
<accession>Q6Z3D5</accession>
<reference evidence="2" key="1">
    <citation type="journal article" date="2005" name="Nature">
        <title>The map-based sequence of the rice genome.</title>
        <authorList>
            <consortium name="International rice genome sequencing project (IRGSP)"/>
            <person name="Matsumoto T."/>
            <person name="Wu J."/>
            <person name="Kanamori H."/>
            <person name="Katayose Y."/>
            <person name="Fujisawa M."/>
            <person name="Namiki N."/>
            <person name="Mizuno H."/>
            <person name="Yamamoto K."/>
            <person name="Antonio B.A."/>
            <person name="Baba T."/>
            <person name="Sakata K."/>
            <person name="Nagamura Y."/>
            <person name="Aoki H."/>
            <person name="Arikawa K."/>
            <person name="Arita K."/>
            <person name="Bito T."/>
            <person name="Chiden Y."/>
            <person name="Fujitsuka N."/>
            <person name="Fukunaka R."/>
            <person name="Hamada M."/>
            <person name="Harada C."/>
            <person name="Hayashi A."/>
            <person name="Hijishita S."/>
            <person name="Honda M."/>
            <person name="Hosokawa S."/>
            <person name="Ichikawa Y."/>
            <person name="Idonuma A."/>
            <person name="Iijima M."/>
            <person name="Ikeda M."/>
            <person name="Ikeno M."/>
            <person name="Ito K."/>
            <person name="Ito S."/>
            <person name="Ito T."/>
            <person name="Ito Y."/>
            <person name="Ito Y."/>
            <person name="Iwabuchi A."/>
            <person name="Kamiya K."/>
            <person name="Karasawa W."/>
            <person name="Kurita K."/>
            <person name="Katagiri S."/>
            <person name="Kikuta A."/>
            <person name="Kobayashi H."/>
            <person name="Kobayashi N."/>
            <person name="Machita K."/>
            <person name="Maehara T."/>
            <person name="Masukawa M."/>
            <person name="Mizubayashi T."/>
            <person name="Mukai Y."/>
            <person name="Nagasaki H."/>
            <person name="Nagata Y."/>
            <person name="Naito S."/>
            <person name="Nakashima M."/>
            <person name="Nakama Y."/>
            <person name="Nakamichi Y."/>
            <person name="Nakamura M."/>
            <person name="Meguro A."/>
            <person name="Negishi M."/>
            <person name="Ohta I."/>
            <person name="Ohta T."/>
            <person name="Okamoto M."/>
            <person name="Ono N."/>
            <person name="Saji S."/>
            <person name="Sakaguchi M."/>
            <person name="Sakai K."/>
            <person name="Shibata M."/>
            <person name="Shimokawa T."/>
            <person name="Song J."/>
            <person name="Takazaki Y."/>
            <person name="Terasawa K."/>
            <person name="Tsugane M."/>
            <person name="Tsuji K."/>
            <person name="Ueda S."/>
            <person name="Waki K."/>
            <person name="Yamagata H."/>
            <person name="Yamamoto M."/>
            <person name="Yamamoto S."/>
            <person name="Yamane H."/>
            <person name="Yoshiki S."/>
            <person name="Yoshihara R."/>
            <person name="Yukawa K."/>
            <person name="Zhong H."/>
            <person name="Yano M."/>
            <person name="Yuan Q."/>
            <person name="Ouyang S."/>
            <person name="Liu J."/>
            <person name="Jones K.M."/>
            <person name="Gansberger K."/>
            <person name="Moffat K."/>
            <person name="Hill J."/>
            <person name="Bera J."/>
            <person name="Fadrosh D."/>
            <person name="Jin S."/>
            <person name="Johri S."/>
            <person name="Kim M."/>
            <person name="Overton L."/>
            <person name="Reardon M."/>
            <person name="Tsitrin T."/>
            <person name="Vuong H."/>
            <person name="Weaver B."/>
            <person name="Ciecko A."/>
            <person name="Tallon L."/>
            <person name="Jackson J."/>
            <person name="Pai G."/>
            <person name="Aken S.V."/>
            <person name="Utterback T."/>
            <person name="Reidmuller S."/>
            <person name="Feldblyum T."/>
            <person name="Hsiao J."/>
            <person name="Zismann V."/>
            <person name="Iobst S."/>
            <person name="de Vazeille A.R."/>
            <person name="Buell C.R."/>
            <person name="Ying K."/>
            <person name="Li Y."/>
            <person name="Lu T."/>
            <person name="Huang Y."/>
            <person name="Zhao Q."/>
            <person name="Feng Q."/>
            <person name="Zhang L."/>
            <person name="Zhu J."/>
            <person name="Weng Q."/>
            <person name="Mu J."/>
            <person name="Lu Y."/>
            <person name="Fan D."/>
            <person name="Liu Y."/>
            <person name="Guan J."/>
            <person name="Zhang Y."/>
            <person name="Yu S."/>
            <person name="Liu X."/>
            <person name="Zhang Y."/>
            <person name="Hong G."/>
            <person name="Han B."/>
            <person name="Choisne N."/>
            <person name="Demange N."/>
            <person name="Orjeda G."/>
            <person name="Samain S."/>
            <person name="Cattolico L."/>
            <person name="Pelletier E."/>
            <person name="Couloux A."/>
            <person name="Segurens B."/>
            <person name="Wincker P."/>
            <person name="D'Hont A."/>
            <person name="Scarpelli C."/>
            <person name="Weissenbach J."/>
            <person name="Salanoubat M."/>
            <person name="Quetier F."/>
            <person name="Yu Y."/>
            <person name="Kim H.R."/>
            <person name="Rambo T."/>
            <person name="Currie J."/>
            <person name="Collura K."/>
            <person name="Luo M."/>
            <person name="Yang T."/>
            <person name="Ammiraju J.S.S."/>
            <person name="Engler F."/>
            <person name="Soderlund C."/>
            <person name="Wing R.A."/>
            <person name="Palmer L.E."/>
            <person name="de la Bastide M."/>
            <person name="Spiegel L."/>
            <person name="Nascimento L."/>
            <person name="Zutavern T."/>
            <person name="O'Shaughnessy A."/>
            <person name="Dike S."/>
            <person name="Dedhia N."/>
            <person name="Preston R."/>
            <person name="Balija V."/>
            <person name="McCombie W.R."/>
            <person name="Chow T."/>
            <person name="Chen H."/>
            <person name="Chung M."/>
            <person name="Chen C."/>
            <person name="Shaw J."/>
            <person name="Wu H."/>
            <person name="Hsiao K."/>
            <person name="Chao Y."/>
            <person name="Chu M."/>
            <person name="Cheng C."/>
            <person name="Hour A."/>
            <person name="Lee P."/>
            <person name="Lin S."/>
            <person name="Lin Y."/>
            <person name="Liou J."/>
            <person name="Liu S."/>
            <person name="Hsing Y."/>
            <person name="Raghuvanshi S."/>
            <person name="Mohanty A."/>
            <person name="Bharti A.K."/>
            <person name="Gaur A."/>
            <person name="Gupta V."/>
            <person name="Kumar D."/>
            <person name="Ravi V."/>
            <person name="Vij S."/>
            <person name="Kapur A."/>
            <person name="Khurana P."/>
            <person name="Khurana P."/>
            <person name="Khurana J.P."/>
            <person name="Tyagi A.K."/>
            <person name="Gaikwad K."/>
            <person name="Singh A."/>
            <person name="Dalal V."/>
            <person name="Srivastava S."/>
            <person name="Dixit A."/>
            <person name="Pal A.K."/>
            <person name="Ghazi I.A."/>
            <person name="Yadav M."/>
            <person name="Pandit A."/>
            <person name="Bhargava A."/>
            <person name="Sureshbabu K."/>
            <person name="Batra K."/>
            <person name="Sharma T.R."/>
            <person name="Mohapatra T."/>
            <person name="Singh N.K."/>
            <person name="Messing J."/>
            <person name="Nelson A.B."/>
            <person name="Fuks G."/>
            <person name="Kavchok S."/>
            <person name="Keizer G."/>
            <person name="Linton E."/>
            <person name="Llaca V."/>
            <person name="Song R."/>
            <person name="Tanyolac B."/>
            <person name="Young S."/>
            <person name="Ho-Il K."/>
            <person name="Hahn J.H."/>
            <person name="Sangsakoo G."/>
            <person name="Vanavichit A."/>
            <person name="de Mattos Luiz.A.T."/>
            <person name="Zimmer P.D."/>
            <person name="Malone G."/>
            <person name="Dellagostin O."/>
            <person name="de Oliveira A.C."/>
            <person name="Bevan M."/>
            <person name="Bancroft I."/>
            <person name="Minx P."/>
            <person name="Cordum H."/>
            <person name="Wilson R."/>
            <person name="Cheng Z."/>
            <person name="Jin W."/>
            <person name="Jiang J."/>
            <person name="Leong S.A."/>
            <person name="Iwama H."/>
            <person name="Gojobori T."/>
            <person name="Itoh T."/>
            <person name="Niimura Y."/>
            <person name="Fujii Y."/>
            <person name="Habara T."/>
            <person name="Sakai H."/>
            <person name="Sato Y."/>
            <person name="Wilson G."/>
            <person name="Kumar K."/>
            <person name="McCouch S."/>
            <person name="Juretic N."/>
            <person name="Hoen D."/>
            <person name="Wright S."/>
            <person name="Bruskiewich R."/>
            <person name="Bureau T."/>
            <person name="Miyao A."/>
            <person name="Hirochika H."/>
            <person name="Nishikawa T."/>
            <person name="Kadowaki K."/>
            <person name="Sugiura M."/>
            <person name="Burr B."/>
            <person name="Sasaki T."/>
        </authorList>
    </citation>
    <scope>NUCLEOTIDE SEQUENCE [LARGE SCALE GENOMIC DNA]</scope>
    <source>
        <strain evidence="2">cv. Nipponbare</strain>
    </source>
</reference>
<proteinExistence type="predicted"/>
<organism evidence="1 2">
    <name type="scientific">Oryza sativa subsp. japonica</name>
    <name type="common">Rice</name>
    <dbReference type="NCBI Taxonomy" id="39947"/>
    <lineage>
        <taxon>Eukaryota</taxon>
        <taxon>Viridiplantae</taxon>
        <taxon>Streptophyta</taxon>
        <taxon>Embryophyta</taxon>
        <taxon>Tracheophyta</taxon>
        <taxon>Spermatophyta</taxon>
        <taxon>Magnoliopsida</taxon>
        <taxon>Liliopsida</taxon>
        <taxon>Poales</taxon>
        <taxon>Poaceae</taxon>
        <taxon>BOP clade</taxon>
        <taxon>Oryzoideae</taxon>
        <taxon>Oryzeae</taxon>
        <taxon>Oryzinae</taxon>
        <taxon>Oryza</taxon>
        <taxon>Oryza sativa</taxon>
    </lineage>
</organism>